<dbReference type="RefSeq" id="WP_052631354.1">
    <property type="nucleotide sequence ID" value="NZ_CP011144.1"/>
</dbReference>
<evidence type="ECO:0000313" key="1">
    <source>
        <dbReference type="EMBL" id="AKC86509.1"/>
    </source>
</evidence>
<reference evidence="1 2" key="1">
    <citation type="journal article" date="2015" name="Genome Announc.">
        <title>Complete Genome Sequence of Pseudoxanthomonas suwonensis Strain J1, a Cellulose-Degrading Bacterium Isolated from Leaf- and Wood-Enriched Soil.</title>
        <authorList>
            <person name="Hou L."/>
            <person name="Jiang J."/>
            <person name="Xu Z."/>
            <person name="Zhou Y."/>
            <person name="Leung F.C."/>
        </authorList>
    </citation>
    <scope>NUCLEOTIDE SEQUENCE [LARGE SCALE GENOMIC DNA]</scope>
    <source>
        <strain evidence="1 2">J1</strain>
    </source>
</reference>
<organism evidence="1 2">
    <name type="scientific">Pseudoxanthomonas suwonensis</name>
    <dbReference type="NCBI Taxonomy" id="314722"/>
    <lineage>
        <taxon>Bacteria</taxon>
        <taxon>Pseudomonadati</taxon>
        <taxon>Pseudomonadota</taxon>
        <taxon>Gammaproteobacteria</taxon>
        <taxon>Lysobacterales</taxon>
        <taxon>Lysobacteraceae</taxon>
        <taxon>Pseudoxanthomonas</taxon>
    </lineage>
</organism>
<gene>
    <name evidence="1" type="ORF">WQ53_06750</name>
</gene>
<accession>A0A0E3Z1B2</accession>
<sequence>MAQDVPDAADDKGMPMPQKEWIANVHGHEVRVVNTWTGGTRLYIDGDCRDRNHGLFAPTWRRWLSARVVQGDPSSDLVEVHLVALLQVKARIFVNGSFVAGDAG</sequence>
<protein>
    <submittedName>
        <fullName evidence="1">Uncharacterized protein</fullName>
    </submittedName>
</protein>
<keyword evidence="2" id="KW-1185">Reference proteome</keyword>
<evidence type="ECO:0000313" key="2">
    <source>
        <dbReference type="Proteomes" id="UP000033067"/>
    </source>
</evidence>
<dbReference type="OrthoDB" id="7067095at2"/>
<dbReference type="AlphaFoldDB" id="A0A0E3Z1B2"/>
<name>A0A0E3Z1B2_9GAMM</name>
<dbReference type="PATRIC" id="fig|314722.6.peg.1444"/>
<dbReference type="EMBL" id="CP011144">
    <property type="protein sequence ID" value="AKC86509.1"/>
    <property type="molecule type" value="Genomic_DNA"/>
</dbReference>
<dbReference type="KEGG" id="psuw:WQ53_06750"/>
<dbReference type="Proteomes" id="UP000033067">
    <property type="component" value="Chromosome"/>
</dbReference>
<proteinExistence type="predicted"/>